<name>A0ABW0AGI0_9ACTN</name>
<reference evidence="3" key="1">
    <citation type="journal article" date="2019" name="Int. J. Syst. Evol. Microbiol.">
        <title>The Global Catalogue of Microorganisms (GCM) 10K type strain sequencing project: providing services to taxonomists for standard genome sequencing and annotation.</title>
        <authorList>
            <consortium name="The Broad Institute Genomics Platform"/>
            <consortium name="The Broad Institute Genome Sequencing Center for Infectious Disease"/>
            <person name="Wu L."/>
            <person name="Ma J."/>
        </authorList>
    </citation>
    <scope>NUCLEOTIDE SEQUENCE [LARGE SCALE GENOMIC DNA]</scope>
    <source>
        <strain evidence="3">PCU 266</strain>
    </source>
</reference>
<keyword evidence="1" id="KW-1133">Transmembrane helix</keyword>
<feature type="transmembrane region" description="Helical" evidence="1">
    <location>
        <begin position="21"/>
        <end position="38"/>
    </location>
</feature>
<comment type="caution">
    <text evidence="2">The sequence shown here is derived from an EMBL/GenBank/DDBJ whole genome shotgun (WGS) entry which is preliminary data.</text>
</comment>
<evidence type="ECO:0000313" key="2">
    <source>
        <dbReference type="EMBL" id="MFC5151768.1"/>
    </source>
</evidence>
<feature type="transmembrane region" description="Helical" evidence="1">
    <location>
        <begin position="44"/>
        <end position="66"/>
    </location>
</feature>
<keyword evidence="1" id="KW-0472">Membrane</keyword>
<evidence type="ECO:0000313" key="3">
    <source>
        <dbReference type="Proteomes" id="UP001596160"/>
    </source>
</evidence>
<protein>
    <submittedName>
        <fullName evidence="2">Uncharacterized protein</fullName>
    </submittedName>
</protein>
<gene>
    <name evidence="2" type="ORF">ACFPRH_08485</name>
</gene>
<organism evidence="2 3">
    <name type="scientific">Streptomyces amakusaensis</name>
    <dbReference type="NCBI Taxonomy" id="67271"/>
    <lineage>
        <taxon>Bacteria</taxon>
        <taxon>Bacillati</taxon>
        <taxon>Actinomycetota</taxon>
        <taxon>Actinomycetes</taxon>
        <taxon>Kitasatosporales</taxon>
        <taxon>Streptomycetaceae</taxon>
        <taxon>Streptomyces</taxon>
    </lineage>
</organism>
<keyword evidence="1" id="KW-0812">Transmembrane</keyword>
<accession>A0ABW0AGI0</accession>
<keyword evidence="3" id="KW-1185">Reference proteome</keyword>
<dbReference type="EMBL" id="JBHSKP010000004">
    <property type="protein sequence ID" value="MFC5151768.1"/>
    <property type="molecule type" value="Genomic_DNA"/>
</dbReference>
<dbReference type="RefSeq" id="WP_344476394.1">
    <property type="nucleotide sequence ID" value="NZ_BAAASB010000006.1"/>
</dbReference>
<proteinExistence type="predicted"/>
<dbReference type="Proteomes" id="UP001596160">
    <property type="component" value="Unassembled WGS sequence"/>
</dbReference>
<evidence type="ECO:0000256" key="1">
    <source>
        <dbReference type="SAM" id="Phobius"/>
    </source>
</evidence>
<sequence>MSRSPSNTHHAWWHRPPARKLIVLVVGIVIVSSAVTAVEGHGWTALYVIATALLAVLAEEAVRLALRYRFRPRYRFRAV</sequence>